<name>A0A7C4LK14_9PLAN</name>
<evidence type="ECO:0000259" key="12">
    <source>
        <dbReference type="Pfam" id="PF00171"/>
    </source>
</evidence>
<dbReference type="InterPro" id="IPR029041">
    <property type="entry name" value="FAD-linked_oxidoreductase-like"/>
</dbReference>
<dbReference type="SUPFAM" id="SSF53720">
    <property type="entry name" value="ALDH-like"/>
    <property type="match status" value="1"/>
</dbReference>
<dbReference type="GO" id="GO:0004657">
    <property type="term" value="F:proline dehydrogenase activity"/>
    <property type="evidence" value="ECO:0007669"/>
    <property type="project" value="InterPro"/>
</dbReference>
<dbReference type="InterPro" id="IPR016163">
    <property type="entry name" value="Ald_DH_C"/>
</dbReference>
<dbReference type="InterPro" id="IPR016161">
    <property type="entry name" value="Ald_DH/histidinol_DH"/>
</dbReference>
<dbReference type="InterPro" id="IPR016160">
    <property type="entry name" value="Ald_DH_CS_CYS"/>
</dbReference>
<comment type="pathway">
    <text evidence="1">Amino-acid degradation; L-proline degradation into L-glutamate; L-glutamate from L-proline: step 2/2.</text>
</comment>
<proteinExistence type="inferred from homology"/>
<feature type="domain" description="Aldehyde dehydrogenase" evidence="12">
    <location>
        <begin position="554"/>
        <end position="1006"/>
    </location>
</feature>
<reference evidence="15" key="1">
    <citation type="journal article" date="2020" name="mSystems">
        <title>Genome- and Community-Level Interaction Insights into Carbon Utilization and Element Cycling Functions of Hydrothermarchaeota in Hydrothermal Sediment.</title>
        <authorList>
            <person name="Zhou Z."/>
            <person name="Liu Y."/>
            <person name="Xu W."/>
            <person name="Pan J."/>
            <person name="Luo Z.H."/>
            <person name="Li M."/>
        </authorList>
    </citation>
    <scope>NUCLEOTIDE SEQUENCE [LARGE SCALE GENOMIC DNA]</scope>
    <source>
        <strain evidence="15">SpSt-508</strain>
    </source>
</reference>
<dbReference type="AlphaFoldDB" id="A0A7C4LK14"/>
<keyword evidence="3 10" id="KW-0560">Oxidoreductase</keyword>
<evidence type="ECO:0000256" key="4">
    <source>
        <dbReference type="ARBA" id="ARBA00023027"/>
    </source>
</evidence>
<comment type="similarity">
    <text evidence="7">Belongs to the aldehyde dehydrogenase family. RocA subfamily.</text>
</comment>
<evidence type="ECO:0000256" key="3">
    <source>
        <dbReference type="ARBA" id="ARBA00023002"/>
    </source>
</evidence>
<evidence type="ECO:0000256" key="9">
    <source>
        <dbReference type="PROSITE-ProRule" id="PRU10007"/>
    </source>
</evidence>
<evidence type="ECO:0000256" key="1">
    <source>
        <dbReference type="ARBA" id="ARBA00004786"/>
    </source>
</evidence>
<organism evidence="15">
    <name type="scientific">Schlesneria paludicola</name>
    <dbReference type="NCBI Taxonomy" id="360056"/>
    <lineage>
        <taxon>Bacteria</taxon>
        <taxon>Pseudomonadati</taxon>
        <taxon>Planctomycetota</taxon>
        <taxon>Planctomycetia</taxon>
        <taxon>Planctomycetales</taxon>
        <taxon>Planctomycetaceae</taxon>
        <taxon>Schlesneria</taxon>
    </lineage>
</organism>
<dbReference type="FunFam" id="3.40.605.10:FF:000045">
    <property type="entry name" value="1-pyrroline-5-carboxylate dehydrogenase 1"/>
    <property type="match status" value="1"/>
</dbReference>
<dbReference type="InterPro" id="IPR041514">
    <property type="entry name" value="PutA_N"/>
</dbReference>
<sequence length="1043" mass="115555">MSSVAHNAGSGGCGTLAKKRRTDATTVPPAPADAGAVIEQAAQELGRAVWRNWNRRKPTIFERRWWDDRLLGIAMADESVKVQMFRFVDVLPRLKSHDDVTRHLQEYFDEVRHHLPWAVELVKFGIESVRPNSVWSRALAYNARMNALRMARRFIAGATAEEVLSAVRELRRQGFAFTLDLLGEAVISEAEAEAYQRQYLDLLQRLAATVNAWPEHPLTDCNHQGPVPRVNVSVKLSALVSRFRPIDPEGTFRAVAERLRPLLRAAREHHAYLHVDMEQYAYKDLTLEIFQRVLSEDEFRDFADVGIVIQTYLPEADRDLAKLRAWVAARGTPITVRLVKGAYWDYETVLAAINGWPIPVYQQKWESDASYERNTRFLLENYEWLRPAFGSHNLRSLVHALACARALKVPNAAYEVQMLYGMAGELAEVFRELGHRVRIYTPFGQLIPGMAYLVRRLLENTSNDSFLRQSYAEGLAVEDLLMNPVEIGKKRSVKAAAPVMAVRDFRNEPHSDFSRPAARDAMQQALRNVAEQLGREYGLVIGGKSIINRPLRRSLNPSHKTQEVGRVALATPDDAAAAIDAARRAFGEWSRVDVNYRAEYLELIAREMRQRRFELAAWQVYEVGKPWAEADADVAEAIDFCTYYAWQMRRLGDPQEWDLPGEENRYFYRPRGVAVVIAPWNFPLAILTGMTVAALVAGNTVVMKPAEQASVVAAKFMELIHAAGVPDGVVNFLPGIGEEVGPPLVGSPDVDLIAFTGSRSVGLAIYEAASQTHKAQQAVKHVLAEMGGKNAIIVDNDADLDEAVVGVVHSAFGYAGQKCSACSRVIVLADAYDEFVPRLIEAARALSVGPAEDPGTDVGPVIDDEAYRRIQEYIALGQTEGQLVLAGSPGPHADEGFYIGPHIFTDVAPSARLAQEEIFGPVLAVFRARDLTEALAIANGTDYALTGGCYSRSPANLQRVRREFQVGNLYLNRPITGALVGRQPFGGYKLSGIGSKAGGPDYLLQFLIPINITENTLRRGFAPKSSPEATEAESAESAESTDA</sequence>
<dbReference type="InterPro" id="IPR005932">
    <property type="entry name" value="RocA"/>
</dbReference>
<dbReference type="SUPFAM" id="SSF51730">
    <property type="entry name" value="FAD-linked oxidoreductase"/>
    <property type="match status" value="1"/>
</dbReference>
<evidence type="ECO:0000256" key="10">
    <source>
        <dbReference type="RuleBase" id="RU003345"/>
    </source>
</evidence>
<evidence type="ECO:0000259" key="14">
    <source>
        <dbReference type="Pfam" id="PF18083"/>
    </source>
</evidence>
<feature type="domain" description="Proline dehydrogenase" evidence="13">
    <location>
        <begin position="164"/>
        <end position="469"/>
    </location>
</feature>
<dbReference type="PIRSF" id="PIRSF000197">
    <property type="entry name" value="Bifunct_PutA"/>
    <property type="match status" value="1"/>
</dbReference>
<feature type="active site" evidence="8 9">
    <location>
        <position position="785"/>
    </location>
</feature>
<accession>A0A7C4LK14</accession>
<evidence type="ECO:0000256" key="7">
    <source>
        <dbReference type="ARBA" id="ARBA00061617"/>
    </source>
</evidence>
<dbReference type="GO" id="GO:0009898">
    <property type="term" value="C:cytoplasmic side of plasma membrane"/>
    <property type="evidence" value="ECO:0007669"/>
    <property type="project" value="TreeGrafter"/>
</dbReference>
<dbReference type="PANTHER" id="PTHR42862:SF1">
    <property type="entry name" value="DELTA-1-PYRROLINE-5-CARBOXYLATE DEHYDROGENASE 2, ISOFORM A-RELATED"/>
    <property type="match status" value="1"/>
</dbReference>
<feature type="domain" description="Proline utilization A N-terminal" evidence="14">
    <location>
        <begin position="39"/>
        <end position="154"/>
    </location>
</feature>
<dbReference type="EMBL" id="DSVQ01000010">
    <property type="protein sequence ID" value="HGT38575.1"/>
    <property type="molecule type" value="Genomic_DNA"/>
</dbReference>
<dbReference type="Pfam" id="PF00171">
    <property type="entry name" value="Aldedh"/>
    <property type="match status" value="1"/>
</dbReference>
<dbReference type="GO" id="GO:0003700">
    <property type="term" value="F:DNA-binding transcription factor activity"/>
    <property type="evidence" value="ECO:0007669"/>
    <property type="project" value="InterPro"/>
</dbReference>
<dbReference type="GO" id="GO:0010133">
    <property type="term" value="P:L-proline catabolic process to L-glutamate"/>
    <property type="evidence" value="ECO:0007669"/>
    <property type="project" value="InterPro"/>
</dbReference>
<feature type="compositionally biased region" description="Acidic residues" evidence="11">
    <location>
        <begin position="1030"/>
        <end position="1043"/>
    </location>
</feature>
<dbReference type="InterPro" id="IPR015590">
    <property type="entry name" value="Aldehyde_DH_dom"/>
</dbReference>
<keyword evidence="4" id="KW-0520">NAD</keyword>
<feature type="region of interest" description="Disordered" evidence="11">
    <location>
        <begin position="1021"/>
        <end position="1043"/>
    </location>
</feature>
<dbReference type="Gene3D" id="3.20.20.220">
    <property type="match status" value="1"/>
</dbReference>
<dbReference type="GO" id="GO:0003842">
    <property type="term" value="F:L-glutamate gamma-semialdehyde dehydrogenase activity"/>
    <property type="evidence" value="ECO:0007669"/>
    <property type="project" value="UniProtKB-EC"/>
</dbReference>
<feature type="compositionally biased region" description="Low complexity" evidence="11">
    <location>
        <begin position="24"/>
        <end position="33"/>
    </location>
</feature>
<dbReference type="InterPro" id="IPR025703">
    <property type="entry name" value="Bifunct_PutA"/>
</dbReference>
<feature type="active site" evidence="8">
    <location>
        <position position="819"/>
    </location>
</feature>
<dbReference type="PANTHER" id="PTHR42862">
    <property type="entry name" value="DELTA-1-PYRROLINE-5-CARBOXYLATE DEHYDROGENASE 1, ISOFORM A-RELATED"/>
    <property type="match status" value="1"/>
</dbReference>
<evidence type="ECO:0000256" key="5">
    <source>
        <dbReference type="ARBA" id="ARBA00032259"/>
    </source>
</evidence>
<dbReference type="Pfam" id="PF01619">
    <property type="entry name" value="Pro_dh"/>
    <property type="match status" value="1"/>
</dbReference>
<dbReference type="Pfam" id="PF18083">
    <property type="entry name" value="PutA_N"/>
    <property type="match status" value="1"/>
</dbReference>
<dbReference type="InterPro" id="IPR050485">
    <property type="entry name" value="Proline_metab_enzyme"/>
</dbReference>
<dbReference type="EC" id="1.2.1.88" evidence="2"/>
<evidence type="ECO:0000256" key="6">
    <source>
        <dbReference type="ARBA" id="ARBA00048142"/>
    </source>
</evidence>
<comment type="catalytic activity">
    <reaction evidence="6">
        <text>L-glutamate 5-semialdehyde + NAD(+) + H2O = L-glutamate + NADH + 2 H(+)</text>
        <dbReference type="Rhea" id="RHEA:30235"/>
        <dbReference type="ChEBI" id="CHEBI:15377"/>
        <dbReference type="ChEBI" id="CHEBI:15378"/>
        <dbReference type="ChEBI" id="CHEBI:29985"/>
        <dbReference type="ChEBI" id="CHEBI:57540"/>
        <dbReference type="ChEBI" id="CHEBI:57945"/>
        <dbReference type="ChEBI" id="CHEBI:58066"/>
        <dbReference type="EC" id="1.2.1.88"/>
    </reaction>
</comment>
<dbReference type="FunFam" id="3.40.309.10:FF:000005">
    <property type="entry name" value="1-pyrroline-5-carboxylate dehydrogenase 1"/>
    <property type="match status" value="1"/>
</dbReference>
<feature type="region of interest" description="Disordered" evidence="11">
    <location>
        <begin position="1"/>
        <end position="33"/>
    </location>
</feature>
<evidence type="ECO:0000256" key="11">
    <source>
        <dbReference type="SAM" id="MobiDB-lite"/>
    </source>
</evidence>
<evidence type="ECO:0000313" key="15">
    <source>
        <dbReference type="EMBL" id="HGT38575.1"/>
    </source>
</evidence>
<gene>
    <name evidence="15" type="primary">pruA</name>
    <name evidence="15" type="ORF">ENS64_04845</name>
</gene>
<dbReference type="InterPro" id="IPR016162">
    <property type="entry name" value="Ald_DH_N"/>
</dbReference>
<evidence type="ECO:0000256" key="8">
    <source>
        <dbReference type="PIRSR" id="PIRSR000197-1"/>
    </source>
</evidence>
<dbReference type="InterPro" id="IPR029510">
    <property type="entry name" value="Ald_DH_CS_GLU"/>
</dbReference>
<protein>
    <recommendedName>
        <fullName evidence="5">L-glutamate gamma-semialdehyde dehydrogenase</fullName>
        <ecNumber evidence="2">1.2.1.88</ecNumber>
    </recommendedName>
    <alternativeName>
        <fullName evidence="5">L-glutamate gamma-semialdehyde dehydrogenase</fullName>
    </alternativeName>
</protein>
<dbReference type="PROSITE" id="PS00687">
    <property type="entry name" value="ALDEHYDE_DEHYDR_GLU"/>
    <property type="match status" value="1"/>
</dbReference>
<dbReference type="InterPro" id="IPR002872">
    <property type="entry name" value="Proline_DH_dom"/>
</dbReference>
<evidence type="ECO:0000256" key="2">
    <source>
        <dbReference type="ARBA" id="ARBA00012884"/>
    </source>
</evidence>
<dbReference type="CDD" id="cd07124">
    <property type="entry name" value="ALDH_PutA-P5CDH-RocA"/>
    <property type="match status" value="1"/>
</dbReference>
<dbReference type="NCBIfam" id="NF002852">
    <property type="entry name" value="PRK03137.1"/>
    <property type="match status" value="1"/>
</dbReference>
<dbReference type="Gene3D" id="3.40.309.10">
    <property type="entry name" value="Aldehyde Dehydrogenase, Chain A, domain 2"/>
    <property type="match status" value="1"/>
</dbReference>
<dbReference type="Gene3D" id="3.40.605.10">
    <property type="entry name" value="Aldehyde Dehydrogenase, Chain A, domain 1"/>
    <property type="match status" value="1"/>
</dbReference>
<evidence type="ECO:0000259" key="13">
    <source>
        <dbReference type="Pfam" id="PF01619"/>
    </source>
</evidence>
<comment type="caution">
    <text evidence="15">The sequence shown here is derived from an EMBL/GenBank/DDBJ whole genome shotgun (WGS) entry which is preliminary data.</text>
</comment>
<dbReference type="PROSITE" id="PS00070">
    <property type="entry name" value="ALDEHYDE_DEHYDR_CYS"/>
    <property type="match status" value="1"/>
</dbReference>
<dbReference type="NCBIfam" id="TIGR01237">
    <property type="entry name" value="D1pyr5carbox2"/>
    <property type="match status" value="1"/>
</dbReference>